<evidence type="ECO:0000256" key="1">
    <source>
        <dbReference type="ARBA" id="ARBA00004370"/>
    </source>
</evidence>
<comment type="subcellular location">
    <subcellularLocation>
        <location evidence="1">Membrane</location>
    </subcellularLocation>
</comment>
<dbReference type="GO" id="GO:0016020">
    <property type="term" value="C:membrane"/>
    <property type="evidence" value="ECO:0007669"/>
    <property type="project" value="UniProtKB-SubCell"/>
</dbReference>
<dbReference type="HOGENOM" id="CLU_001072_14_0_5"/>
<evidence type="ECO:0000313" key="10">
    <source>
        <dbReference type="EMBL" id="BAQ15544.1"/>
    </source>
</evidence>
<gene>
    <name evidence="10" type="ORF">GL4_0073</name>
</gene>
<keyword evidence="4 8" id="KW-1133">Transmembrane helix</keyword>
<dbReference type="InterPro" id="IPR048432">
    <property type="entry name" value="MASE7"/>
</dbReference>
<comment type="similarity">
    <text evidence="7">Belongs to the adenylyl cyclase class-4/guanylyl cyclase family.</text>
</comment>
<evidence type="ECO:0000256" key="5">
    <source>
        <dbReference type="ARBA" id="ARBA00023136"/>
    </source>
</evidence>
<keyword evidence="5 8" id="KW-0472">Membrane</keyword>
<dbReference type="InterPro" id="IPR050401">
    <property type="entry name" value="Cyclic_nucleotide_synthase"/>
</dbReference>
<evidence type="ECO:0000256" key="3">
    <source>
        <dbReference type="ARBA" id="ARBA00022741"/>
    </source>
</evidence>
<dbReference type="EC" id="4.6.1.1" evidence="10"/>
<dbReference type="KEGG" id="mcg:GL4_0073"/>
<keyword evidence="3" id="KW-0547">Nucleotide-binding</keyword>
<dbReference type="GO" id="GO:0004016">
    <property type="term" value="F:adenylate cyclase activity"/>
    <property type="evidence" value="ECO:0007669"/>
    <property type="project" value="UniProtKB-EC"/>
</dbReference>
<evidence type="ECO:0000256" key="8">
    <source>
        <dbReference type="SAM" id="Phobius"/>
    </source>
</evidence>
<feature type="transmembrane region" description="Helical" evidence="8">
    <location>
        <begin position="128"/>
        <end position="145"/>
    </location>
</feature>
<feature type="transmembrane region" description="Helical" evidence="8">
    <location>
        <begin position="152"/>
        <end position="171"/>
    </location>
</feature>
<evidence type="ECO:0000256" key="4">
    <source>
        <dbReference type="ARBA" id="ARBA00022989"/>
    </source>
</evidence>
<dbReference type="Proteomes" id="UP000031643">
    <property type="component" value="Chromosome"/>
</dbReference>
<feature type="transmembrane region" description="Helical" evidence="8">
    <location>
        <begin position="49"/>
        <end position="71"/>
    </location>
</feature>
<dbReference type="PROSITE" id="PS50125">
    <property type="entry name" value="GUANYLATE_CYCLASE_2"/>
    <property type="match status" value="1"/>
</dbReference>
<dbReference type="PANTHER" id="PTHR11920:SF335">
    <property type="entry name" value="GUANYLATE CYCLASE"/>
    <property type="match status" value="1"/>
</dbReference>
<keyword evidence="11" id="KW-1185">Reference proteome</keyword>
<accession>A0A0A8K0L5</accession>
<dbReference type="EMBL" id="AP014648">
    <property type="protein sequence ID" value="BAQ15544.1"/>
    <property type="molecule type" value="Genomic_DNA"/>
</dbReference>
<dbReference type="InterPro" id="IPR018297">
    <property type="entry name" value="A/G_cyclase_CS"/>
</dbReference>
<keyword evidence="6 7" id="KW-0456">Lyase</keyword>
<proteinExistence type="inferred from homology"/>
<dbReference type="Pfam" id="PF20967">
    <property type="entry name" value="MASE7"/>
    <property type="match status" value="1"/>
</dbReference>
<evidence type="ECO:0000256" key="6">
    <source>
        <dbReference type="ARBA" id="ARBA00023239"/>
    </source>
</evidence>
<evidence type="ECO:0000259" key="9">
    <source>
        <dbReference type="PROSITE" id="PS50125"/>
    </source>
</evidence>
<dbReference type="SMART" id="SM00044">
    <property type="entry name" value="CYCc"/>
    <property type="match status" value="1"/>
</dbReference>
<feature type="domain" description="Guanylate cyclase" evidence="9">
    <location>
        <begin position="250"/>
        <end position="377"/>
    </location>
</feature>
<dbReference type="RefSeq" id="WP_045363314.1">
    <property type="nucleotide sequence ID" value="NZ_AP014648.1"/>
</dbReference>
<reference evidence="10 11" key="1">
    <citation type="submission" date="2014-09" db="EMBL/GenBank/DDBJ databases">
        <title>Genome sequencing of Methyloceanibacter caenitepidi Gela4.</title>
        <authorList>
            <person name="Takeuchi M."/>
            <person name="Susumu S."/>
            <person name="Kamagata Y."/>
            <person name="Oshima K."/>
            <person name="Hattori M."/>
            <person name="Iwasaki W."/>
        </authorList>
    </citation>
    <scope>NUCLEOTIDE SEQUENCE [LARGE SCALE GENOMIC DNA]</scope>
    <source>
        <strain evidence="10 11">Gela4</strain>
    </source>
</reference>
<sequence>MTPGPSPQKDRPAQRSASDLPILNRLGPLRRFAEIGIAGYPREIRIRLAIINVMALLIAFTSMTYVATYASFGVVKYWPLIVVNLVLVAIALLAPLAHRVNDCAAMIVIWVAEYAALFFFVRELGHNSGIQLNYIIGAAVAFAICGMGHIRLVVAAVLSGLALHLAAWFLYPPGSARIVADPALLHNLYVSSAVTTFGIVALVVGYALNKADRARAEADRLLANILPEPIIDRLKSNPAERIADTVPDASVLFTDLVGFTGLSQKLGAARTVEILDALVTEFDRLAAAYGVEKIKTIGDGYMAVAGVSRAQADHCQRIARLALALPKVVAKLSEAHDVELRIRIGIARGPVMAGVIGADKFSYDVWGETVNFAARLESHSLPGEIQVSAAVCDALGDKFLLTERGPVSIKGVGTRETWFLIEEAGPAPEATA</sequence>
<dbReference type="GO" id="GO:0000166">
    <property type="term" value="F:nucleotide binding"/>
    <property type="evidence" value="ECO:0007669"/>
    <property type="project" value="UniProtKB-KW"/>
</dbReference>
<feature type="transmembrane region" description="Helical" evidence="8">
    <location>
        <begin position="77"/>
        <end position="96"/>
    </location>
</feature>
<dbReference type="SUPFAM" id="SSF55073">
    <property type="entry name" value="Nucleotide cyclase"/>
    <property type="match status" value="1"/>
</dbReference>
<dbReference type="STRING" id="1384459.GL4_0073"/>
<feature type="transmembrane region" description="Helical" evidence="8">
    <location>
        <begin position="183"/>
        <end position="208"/>
    </location>
</feature>
<dbReference type="InterPro" id="IPR001054">
    <property type="entry name" value="A/G_cyclase"/>
</dbReference>
<dbReference type="Gene3D" id="3.30.70.1230">
    <property type="entry name" value="Nucleotide cyclase"/>
    <property type="match status" value="1"/>
</dbReference>
<evidence type="ECO:0000256" key="2">
    <source>
        <dbReference type="ARBA" id="ARBA00022692"/>
    </source>
</evidence>
<evidence type="ECO:0000256" key="7">
    <source>
        <dbReference type="RuleBase" id="RU000405"/>
    </source>
</evidence>
<evidence type="ECO:0000313" key="11">
    <source>
        <dbReference type="Proteomes" id="UP000031643"/>
    </source>
</evidence>
<dbReference type="PANTHER" id="PTHR11920">
    <property type="entry name" value="GUANYLYL CYCLASE"/>
    <property type="match status" value="1"/>
</dbReference>
<name>A0A0A8K0L5_9HYPH</name>
<dbReference type="InterPro" id="IPR029787">
    <property type="entry name" value="Nucleotide_cyclase"/>
</dbReference>
<organism evidence="10 11">
    <name type="scientific">Methyloceanibacter caenitepidi</name>
    <dbReference type="NCBI Taxonomy" id="1384459"/>
    <lineage>
        <taxon>Bacteria</taxon>
        <taxon>Pseudomonadati</taxon>
        <taxon>Pseudomonadota</taxon>
        <taxon>Alphaproteobacteria</taxon>
        <taxon>Hyphomicrobiales</taxon>
        <taxon>Hyphomicrobiaceae</taxon>
        <taxon>Methyloceanibacter</taxon>
    </lineage>
</organism>
<dbReference type="GO" id="GO:0009190">
    <property type="term" value="P:cyclic nucleotide biosynthetic process"/>
    <property type="evidence" value="ECO:0007669"/>
    <property type="project" value="InterPro"/>
</dbReference>
<dbReference type="OrthoDB" id="315417at2"/>
<feature type="transmembrane region" description="Helical" evidence="8">
    <location>
        <begin position="103"/>
        <end position="122"/>
    </location>
</feature>
<dbReference type="PROSITE" id="PS00452">
    <property type="entry name" value="GUANYLATE_CYCLASE_1"/>
    <property type="match status" value="1"/>
</dbReference>
<protein>
    <submittedName>
        <fullName evidence="10">Adenylate cyclase</fullName>
        <ecNumber evidence="10">4.6.1.1</ecNumber>
    </submittedName>
</protein>
<dbReference type="AlphaFoldDB" id="A0A0A8K0L5"/>
<dbReference type="CDD" id="cd07302">
    <property type="entry name" value="CHD"/>
    <property type="match status" value="1"/>
</dbReference>
<keyword evidence="2 8" id="KW-0812">Transmembrane</keyword>
<dbReference type="Pfam" id="PF00211">
    <property type="entry name" value="Guanylate_cyc"/>
    <property type="match status" value="1"/>
</dbReference>
<dbReference type="GO" id="GO:0035556">
    <property type="term" value="P:intracellular signal transduction"/>
    <property type="evidence" value="ECO:0007669"/>
    <property type="project" value="InterPro"/>
</dbReference>